<dbReference type="InterPro" id="IPR037206">
    <property type="entry name" value="VPS28_C_sf"/>
</dbReference>
<dbReference type="InterPro" id="IPR007143">
    <property type="entry name" value="Vps28"/>
</dbReference>
<proteinExistence type="inferred from homology"/>
<accession>A0A6U2CUD1</accession>
<protein>
    <recommendedName>
        <fullName evidence="10">Vacuolar protein sorting-associated protein 28 homolog</fullName>
    </recommendedName>
</protein>
<keyword evidence="3" id="KW-0967">Endosome</keyword>
<dbReference type="Gene3D" id="1.20.120.1130">
    <property type="match status" value="1"/>
</dbReference>
<evidence type="ECO:0000256" key="4">
    <source>
        <dbReference type="ARBA" id="ARBA00022927"/>
    </source>
</evidence>
<dbReference type="PANTHER" id="PTHR12937:SF0">
    <property type="entry name" value="VACUOLAR PROTEIN SORTING-ASSOCIATED PROTEIN 28 HOMOLOG"/>
    <property type="match status" value="1"/>
</dbReference>
<feature type="compositionally biased region" description="Low complexity" evidence="6">
    <location>
        <begin position="10"/>
        <end position="23"/>
    </location>
</feature>
<comment type="subcellular location">
    <subcellularLocation>
        <location evidence="1">Endosome</location>
    </subcellularLocation>
</comment>
<organism evidence="9">
    <name type="scientific">Hemiselmis andersenii</name>
    <name type="common">Cryptophyte alga</name>
    <dbReference type="NCBI Taxonomy" id="464988"/>
    <lineage>
        <taxon>Eukaryota</taxon>
        <taxon>Cryptophyceae</taxon>
        <taxon>Cryptomonadales</taxon>
        <taxon>Hemiselmidaceae</taxon>
        <taxon>Hemiselmis</taxon>
    </lineage>
</organism>
<dbReference type="GO" id="GO:0044877">
    <property type="term" value="F:protein-containing complex binding"/>
    <property type="evidence" value="ECO:0007669"/>
    <property type="project" value="TreeGrafter"/>
</dbReference>
<dbReference type="Gene3D" id="1.20.1440.200">
    <property type="match status" value="1"/>
</dbReference>
<name>A0A6U2CUD1_HEMAN</name>
<gene>
    <name evidence="9" type="ORF">HAND00432_LOCUS9314</name>
</gene>
<evidence type="ECO:0000256" key="1">
    <source>
        <dbReference type="ARBA" id="ARBA00004177"/>
    </source>
</evidence>
<feature type="domain" description="VPS28 C-terminal" evidence="7">
    <location>
        <begin position="180"/>
        <end position="276"/>
    </location>
</feature>
<comment type="similarity">
    <text evidence="5">Belongs to the VPS28 family.</text>
</comment>
<dbReference type="SUPFAM" id="SSF140111">
    <property type="entry name" value="Endosomal sorting complex assembly domain"/>
    <property type="match status" value="1"/>
</dbReference>
<dbReference type="Pfam" id="PF03997">
    <property type="entry name" value="VPS28"/>
    <property type="match status" value="1"/>
</dbReference>
<dbReference type="GO" id="GO:0000813">
    <property type="term" value="C:ESCRT I complex"/>
    <property type="evidence" value="ECO:0007669"/>
    <property type="project" value="InterPro"/>
</dbReference>
<dbReference type="InterPro" id="IPR017899">
    <property type="entry name" value="VPS28_C"/>
</dbReference>
<evidence type="ECO:0000256" key="3">
    <source>
        <dbReference type="ARBA" id="ARBA00022753"/>
    </source>
</evidence>
<dbReference type="InterPro" id="IPR038358">
    <property type="entry name" value="VPS28_N_sf"/>
</dbReference>
<dbReference type="InterPro" id="IPR017898">
    <property type="entry name" value="VPS28_N"/>
</dbReference>
<dbReference type="PANTHER" id="PTHR12937">
    <property type="entry name" value="VACUOLAR PROTEIN SORTING 28, ISOFORM 2 VPS28"/>
    <property type="match status" value="1"/>
</dbReference>
<dbReference type="AlphaFoldDB" id="A0A6U2CUD1"/>
<evidence type="ECO:0000313" key="9">
    <source>
        <dbReference type="EMBL" id="CAD8954776.1"/>
    </source>
</evidence>
<evidence type="ECO:0000256" key="5">
    <source>
        <dbReference type="PROSITE-ProRule" id="PRU00642"/>
    </source>
</evidence>
<evidence type="ECO:0000259" key="8">
    <source>
        <dbReference type="PROSITE" id="PS51313"/>
    </source>
</evidence>
<reference evidence="9" key="1">
    <citation type="submission" date="2021-01" db="EMBL/GenBank/DDBJ databases">
        <authorList>
            <person name="Corre E."/>
            <person name="Pelletier E."/>
            <person name="Niang G."/>
            <person name="Scheremetjew M."/>
            <person name="Finn R."/>
            <person name="Kale V."/>
            <person name="Holt S."/>
            <person name="Cochrane G."/>
            <person name="Meng A."/>
            <person name="Brown T."/>
            <person name="Cohen L."/>
        </authorList>
    </citation>
    <scope>NUCLEOTIDE SEQUENCE</scope>
    <source>
        <strain evidence="9">CCMP644</strain>
    </source>
</reference>
<dbReference type="PROSITE" id="PS51310">
    <property type="entry name" value="VPS28_C"/>
    <property type="match status" value="1"/>
</dbReference>
<feature type="region of interest" description="Disordered" evidence="6">
    <location>
        <begin position="1"/>
        <end position="33"/>
    </location>
</feature>
<dbReference type="InterPro" id="IPR037202">
    <property type="entry name" value="ESCRT_assembly_dom"/>
</dbReference>
<feature type="domain" description="VPS28 N-terminal" evidence="8">
    <location>
        <begin position="62"/>
        <end position="171"/>
    </location>
</feature>
<dbReference type="GO" id="GO:0043328">
    <property type="term" value="P:protein transport to vacuole involved in ubiquitin-dependent protein catabolic process via the multivesicular body sorting pathway"/>
    <property type="evidence" value="ECO:0007669"/>
    <property type="project" value="TreeGrafter"/>
</dbReference>
<keyword evidence="2 5" id="KW-0813">Transport</keyword>
<sequence length="278" mass="30576">MSRPPPPAYQAPAAHAPPGRNQQRPPPPYGAPGAVTIARHQGGGGGGMEAAMTRVKVSSVRDAGVMAQLGQEVTLDDSSRHDLELLANYYAIVRTMERLEKAYIGGGISDDKIYEQECQKLIPRFATLREGLPEDMQDPRTSIPTFMSKYHQQANFAANRFSIGVPATVSVGGGEDSSTPKALHVAEAVQAYITVMDSLRLNMCATDQIHPLTTDIVNALNKIAVLPPDFEPRVKVKKWLQTLSAMRATDELDEDQTRQFLFDLEASHQEFVQWLHNL</sequence>
<evidence type="ECO:0000259" key="7">
    <source>
        <dbReference type="PROSITE" id="PS51310"/>
    </source>
</evidence>
<dbReference type="EMBL" id="HBFX01015420">
    <property type="protein sequence ID" value="CAD8954776.1"/>
    <property type="molecule type" value="Transcribed_RNA"/>
</dbReference>
<dbReference type="FunFam" id="1.20.120.1130:FF:000001">
    <property type="entry name" value="Vacuolar protein sorting-associated protein 28 homolog"/>
    <property type="match status" value="1"/>
</dbReference>
<evidence type="ECO:0008006" key="10">
    <source>
        <dbReference type="Google" id="ProtNLM"/>
    </source>
</evidence>
<evidence type="ECO:0000256" key="6">
    <source>
        <dbReference type="SAM" id="MobiDB-lite"/>
    </source>
</evidence>
<evidence type="ECO:0000256" key="2">
    <source>
        <dbReference type="ARBA" id="ARBA00022448"/>
    </source>
</evidence>
<dbReference type="PROSITE" id="PS51313">
    <property type="entry name" value="VPS28_N"/>
    <property type="match status" value="1"/>
</dbReference>
<dbReference type="SUPFAM" id="SSF140427">
    <property type="entry name" value="VPS28 C-terminal domain-like"/>
    <property type="match status" value="1"/>
</dbReference>
<keyword evidence="4 5" id="KW-0653">Protein transport</keyword>